<sequence>MHYLKIAASNSVHDCFRTSRAFVALDQADIYKQLQDALLPVNGVVDLPRNNAEYDGHPLETAAKSYEDTNRVPGFTPERQGVYLKQEGGRACAFCYALKT</sequence>
<dbReference type="SUPFAM" id="SSF52172">
    <property type="entry name" value="CheY-like"/>
    <property type="match status" value="1"/>
</dbReference>
<dbReference type="AlphaFoldDB" id="A0A5E7TEJ8"/>
<organism evidence="1 2">
    <name type="scientific">Pseudomonas fluorescens</name>
    <dbReference type="NCBI Taxonomy" id="294"/>
    <lineage>
        <taxon>Bacteria</taxon>
        <taxon>Pseudomonadati</taxon>
        <taxon>Pseudomonadota</taxon>
        <taxon>Gammaproteobacteria</taxon>
        <taxon>Pseudomonadales</taxon>
        <taxon>Pseudomonadaceae</taxon>
        <taxon>Pseudomonas</taxon>
    </lineage>
</organism>
<name>A0A5E7TEJ8_PSEFL</name>
<evidence type="ECO:0000313" key="2">
    <source>
        <dbReference type="Proteomes" id="UP000381378"/>
    </source>
</evidence>
<proteinExistence type="predicted"/>
<evidence type="ECO:0000313" key="1">
    <source>
        <dbReference type="EMBL" id="VVP97561.1"/>
    </source>
</evidence>
<reference evidence="1 2" key="1">
    <citation type="submission" date="2019-09" db="EMBL/GenBank/DDBJ databases">
        <authorList>
            <person name="Chandra G."/>
            <person name="Truman W A."/>
        </authorList>
    </citation>
    <scope>NUCLEOTIDE SEQUENCE [LARGE SCALE GENOMIC DNA]</scope>
    <source>
        <strain evidence="1">PS928</strain>
    </source>
</reference>
<accession>A0A5E7TEJ8</accession>
<dbReference type="EMBL" id="CABVJF010000007">
    <property type="protein sequence ID" value="VVP97561.1"/>
    <property type="molecule type" value="Genomic_DNA"/>
</dbReference>
<gene>
    <name evidence="1" type="ORF">PS928_02249</name>
</gene>
<dbReference type="Proteomes" id="UP000381378">
    <property type="component" value="Unassembled WGS sequence"/>
</dbReference>
<dbReference type="InterPro" id="IPR011006">
    <property type="entry name" value="CheY-like_superfamily"/>
</dbReference>
<protein>
    <submittedName>
        <fullName evidence="1">Uncharacterized protein</fullName>
    </submittedName>
</protein>
<dbReference type="RefSeq" id="WP_150786317.1">
    <property type="nucleotide sequence ID" value="NZ_CABVJF010000007.1"/>
</dbReference>